<dbReference type="SUPFAM" id="SSF46626">
    <property type="entry name" value="Cytochrome c"/>
    <property type="match status" value="1"/>
</dbReference>
<name>A0A1I5V3L5_9RHOB</name>
<dbReference type="GO" id="GO:0009055">
    <property type="term" value="F:electron transfer activity"/>
    <property type="evidence" value="ECO:0007669"/>
    <property type="project" value="InterPro"/>
</dbReference>
<dbReference type="PROSITE" id="PS51007">
    <property type="entry name" value="CYTC"/>
    <property type="match status" value="1"/>
</dbReference>
<dbReference type="STRING" id="441119.SAMN04488047_1272"/>
<dbReference type="GO" id="GO:0020037">
    <property type="term" value="F:heme binding"/>
    <property type="evidence" value="ECO:0007669"/>
    <property type="project" value="InterPro"/>
</dbReference>
<keyword evidence="8" id="KW-1185">Reference proteome</keyword>
<keyword evidence="1 4" id="KW-0349">Heme</keyword>
<dbReference type="Proteomes" id="UP000199356">
    <property type="component" value="Unassembled WGS sequence"/>
</dbReference>
<evidence type="ECO:0000256" key="3">
    <source>
        <dbReference type="ARBA" id="ARBA00023004"/>
    </source>
</evidence>
<gene>
    <name evidence="7" type="ORF">SAMN04488047_1272</name>
</gene>
<keyword evidence="2 4" id="KW-0479">Metal-binding</keyword>
<dbReference type="Gene3D" id="1.10.760.10">
    <property type="entry name" value="Cytochrome c-like domain"/>
    <property type="match status" value="1"/>
</dbReference>
<proteinExistence type="predicted"/>
<dbReference type="AlphaFoldDB" id="A0A1I5V3L5"/>
<evidence type="ECO:0000256" key="4">
    <source>
        <dbReference type="PROSITE-ProRule" id="PRU00433"/>
    </source>
</evidence>
<accession>A0A1I5V3L5</accession>
<feature type="domain" description="Cytochrome c" evidence="6">
    <location>
        <begin position="46"/>
        <end position="132"/>
    </location>
</feature>
<evidence type="ECO:0000313" key="8">
    <source>
        <dbReference type="Proteomes" id="UP000199356"/>
    </source>
</evidence>
<evidence type="ECO:0000256" key="2">
    <source>
        <dbReference type="ARBA" id="ARBA00022723"/>
    </source>
</evidence>
<dbReference type="GO" id="GO:0046872">
    <property type="term" value="F:metal ion binding"/>
    <property type="evidence" value="ECO:0007669"/>
    <property type="project" value="UniProtKB-KW"/>
</dbReference>
<feature type="region of interest" description="Disordered" evidence="5">
    <location>
        <begin position="132"/>
        <end position="152"/>
    </location>
</feature>
<sequence length="152" mass="16828">MIEQMCEVHAGHEHSHDFEAMEDIEPEQMERVMKAMLDLGLALPPLRSVRGQEIFAEKGCEVCHSVNGVDGEIGPSLNATDTPGSVNVFHFAARMGRGAAPMVQKQKDLFGEKIDRSGEELSALVAFAHDEEEQRNLSPEQVPARFKELISE</sequence>
<dbReference type="RefSeq" id="WP_093424998.1">
    <property type="nucleotide sequence ID" value="NZ_FOXA01000027.1"/>
</dbReference>
<dbReference type="EMBL" id="FOXA01000027">
    <property type="protein sequence ID" value="SFQ02144.1"/>
    <property type="molecule type" value="Genomic_DNA"/>
</dbReference>
<evidence type="ECO:0000256" key="5">
    <source>
        <dbReference type="SAM" id="MobiDB-lite"/>
    </source>
</evidence>
<evidence type="ECO:0000256" key="1">
    <source>
        <dbReference type="ARBA" id="ARBA00022617"/>
    </source>
</evidence>
<protein>
    <submittedName>
        <fullName evidence="7">Cytochrome c</fullName>
    </submittedName>
</protein>
<dbReference type="Pfam" id="PF00034">
    <property type="entry name" value="Cytochrom_C"/>
    <property type="match status" value="1"/>
</dbReference>
<dbReference type="OrthoDB" id="7866026at2"/>
<reference evidence="7 8" key="1">
    <citation type="submission" date="2016-10" db="EMBL/GenBank/DDBJ databases">
        <authorList>
            <person name="de Groot N.N."/>
        </authorList>
    </citation>
    <scope>NUCLEOTIDE SEQUENCE [LARGE SCALE GENOMIC DNA]</scope>
    <source>
        <strain evidence="7 8">DSM 19547</strain>
    </source>
</reference>
<dbReference type="InterPro" id="IPR036909">
    <property type="entry name" value="Cyt_c-like_dom_sf"/>
</dbReference>
<evidence type="ECO:0000259" key="6">
    <source>
        <dbReference type="PROSITE" id="PS51007"/>
    </source>
</evidence>
<evidence type="ECO:0000313" key="7">
    <source>
        <dbReference type="EMBL" id="SFQ02144.1"/>
    </source>
</evidence>
<keyword evidence="3 4" id="KW-0408">Iron</keyword>
<organism evidence="7 8">
    <name type="scientific">Tranquillimonas alkanivorans</name>
    <dbReference type="NCBI Taxonomy" id="441119"/>
    <lineage>
        <taxon>Bacteria</taxon>
        <taxon>Pseudomonadati</taxon>
        <taxon>Pseudomonadota</taxon>
        <taxon>Alphaproteobacteria</taxon>
        <taxon>Rhodobacterales</taxon>
        <taxon>Roseobacteraceae</taxon>
        <taxon>Tranquillimonas</taxon>
    </lineage>
</organism>
<dbReference type="InterPro" id="IPR009056">
    <property type="entry name" value="Cyt_c-like_dom"/>
</dbReference>